<protein>
    <recommendedName>
        <fullName evidence="4">Zn(2)-C6 fungal-type domain-containing protein</fullName>
    </recommendedName>
</protein>
<dbReference type="AlphaFoldDB" id="A0A1A0HD07"/>
<dbReference type="GeneID" id="30026831"/>
<accession>A0A1A0HD07</accession>
<dbReference type="GO" id="GO:0008270">
    <property type="term" value="F:zinc ion binding"/>
    <property type="evidence" value="ECO:0007669"/>
    <property type="project" value="InterPro"/>
</dbReference>
<name>A0A1A0HD07_9ASCO</name>
<keyword evidence="2" id="KW-0539">Nucleus</keyword>
<dbReference type="GO" id="GO:0005634">
    <property type="term" value="C:nucleus"/>
    <property type="evidence" value="ECO:0007669"/>
    <property type="project" value="UniProtKB-SubCell"/>
</dbReference>
<dbReference type="Proteomes" id="UP000092555">
    <property type="component" value="Unassembled WGS sequence"/>
</dbReference>
<dbReference type="PANTHER" id="PTHR31001">
    <property type="entry name" value="UNCHARACTERIZED TRANSCRIPTIONAL REGULATORY PROTEIN"/>
    <property type="match status" value="1"/>
</dbReference>
<comment type="caution">
    <text evidence="5">The sequence shown here is derived from an EMBL/GenBank/DDBJ whole genome shotgun (WGS) entry which is preliminary data.</text>
</comment>
<evidence type="ECO:0000313" key="5">
    <source>
        <dbReference type="EMBL" id="OBA21860.1"/>
    </source>
</evidence>
<dbReference type="InterPro" id="IPR050613">
    <property type="entry name" value="Sec_Metabolite_Reg"/>
</dbReference>
<dbReference type="GO" id="GO:0000981">
    <property type="term" value="F:DNA-binding transcription factor activity, RNA polymerase II-specific"/>
    <property type="evidence" value="ECO:0007669"/>
    <property type="project" value="InterPro"/>
</dbReference>
<feature type="domain" description="Zn(2)-C6 fungal-type" evidence="4">
    <location>
        <begin position="7"/>
        <end position="36"/>
    </location>
</feature>
<dbReference type="CDD" id="cd00067">
    <property type="entry name" value="GAL4"/>
    <property type="match status" value="1"/>
</dbReference>
<organism evidence="5 6">
    <name type="scientific">Metschnikowia bicuspidata var. bicuspidata NRRL YB-4993</name>
    <dbReference type="NCBI Taxonomy" id="869754"/>
    <lineage>
        <taxon>Eukaryota</taxon>
        <taxon>Fungi</taxon>
        <taxon>Dikarya</taxon>
        <taxon>Ascomycota</taxon>
        <taxon>Saccharomycotina</taxon>
        <taxon>Pichiomycetes</taxon>
        <taxon>Metschnikowiaceae</taxon>
        <taxon>Metschnikowia</taxon>
    </lineage>
</organism>
<comment type="subcellular location">
    <subcellularLocation>
        <location evidence="1">Nucleus</location>
    </subcellularLocation>
</comment>
<dbReference type="SMART" id="SM00066">
    <property type="entry name" value="GAL4"/>
    <property type="match status" value="1"/>
</dbReference>
<sequence>MSELPISCVRCRRRKIKCNKRKPCNQCVKHGVPCQFPSKFRNVSFDEGPEASLNGPCTADPAGAANPALPASVCELEQQVRRLQLENQYIREEFQRHTQRPGDSDLDPGPVSDWALSPAHPFHIRGETTENGEKYYGPLLANNMTEDFDKIASGASGGDPGVPLQHHRWTSDPFRIADSDGDGDSDASSGSRPHNAHTQPLPWLVDPAAHPAANVRVIKALVHSFFETKAYDYFISEARVVRAVDEHACGTHLDGAGDGDGGGDLLLLHMVLMLALQRLGLAQYNGLFRPAVAGFAPMWRATRSVQKRLFRGFSRLRHNLANESYVTVQAYILCAEWEFVEQRYEEAWAMMFHCCAIAYALGLHVVSKATSLLYEPQAYGDKQAPPARGLPATRSKDGYDDFYADELPKLRVWFALRNLCSQMCLILGRPNPIMVQVNHVSLPVASTCNVEDARALDSLTSTLLKLGLSECVRLSNSNMIDSFLAQLSMDSVWAINAQFGAEIDKLSYYLGLLYQAHIDGVVKKIDPLTDMPATVTRRDVLVDLVVLHVNRVKLLQPSVARPVPHNDALNYIMGSILLFYEHTCELVSEFVKDEVPRILECADAAGAAAANAEDIRLDKVFVFRDPFFASFIYQGMVVTYILISTKAHYFIQESSGAFVDQLEALLHTLLGLHSSIAKLVRENIHLWSRSNLILMRKILDNIAIMKQASKARAGSGALPTFSGFDYDPQIGEMLGINMRDPFWVGSPENSPHFLGILAGLGAAPGPKLRVPGYIPGLQGQLFGPGPIVGHDTEYSLIQTEADMVGVIDIDADGGETLGNSHNPHML</sequence>
<dbReference type="OrthoDB" id="435881at2759"/>
<reference evidence="5 6" key="1">
    <citation type="submission" date="2016-05" db="EMBL/GenBank/DDBJ databases">
        <title>Comparative genomics of biotechnologically important yeasts.</title>
        <authorList>
            <consortium name="DOE Joint Genome Institute"/>
            <person name="Riley R."/>
            <person name="Haridas S."/>
            <person name="Wolfe K.H."/>
            <person name="Lopes M.R."/>
            <person name="Hittinger C.T."/>
            <person name="Goker M."/>
            <person name="Salamov A."/>
            <person name="Wisecaver J."/>
            <person name="Long T.M."/>
            <person name="Aerts A.L."/>
            <person name="Barry K."/>
            <person name="Choi C."/>
            <person name="Clum A."/>
            <person name="Coughlan A.Y."/>
            <person name="Deshpande S."/>
            <person name="Douglass A.P."/>
            <person name="Hanson S.J."/>
            <person name="Klenk H.-P."/>
            <person name="LaButti K."/>
            <person name="Lapidus A."/>
            <person name="Lindquist E."/>
            <person name="Lipzen A."/>
            <person name="Meier-kolthoff J.P."/>
            <person name="Ohm R.A."/>
            <person name="Otillar R.P."/>
            <person name="Pangilinan J."/>
            <person name="Peng Y."/>
            <person name="Rokas A."/>
            <person name="Rosa C.A."/>
            <person name="Scheuner C."/>
            <person name="Sibirny A.A."/>
            <person name="Slot J.C."/>
            <person name="Stielow J.B."/>
            <person name="Sun H."/>
            <person name="Kurtzman C.P."/>
            <person name="Blackwell M."/>
            <person name="Grigoriev I.V."/>
            <person name="Jeffries T.W."/>
        </authorList>
    </citation>
    <scope>NUCLEOTIDE SEQUENCE [LARGE SCALE GENOMIC DNA]</scope>
    <source>
        <strain evidence="5 6">NRRL YB-4993</strain>
    </source>
</reference>
<dbReference type="Gene3D" id="4.10.240.10">
    <property type="entry name" value="Zn(2)-C6 fungal-type DNA-binding domain"/>
    <property type="match status" value="1"/>
</dbReference>
<dbReference type="CDD" id="cd12148">
    <property type="entry name" value="fungal_TF_MHR"/>
    <property type="match status" value="1"/>
</dbReference>
<evidence type="ECO:0000256" key="1">
    <source>
        <dbReference type="ARBA" id="ARBA00004123"/>
    </source>
</evidence>
<dbReference type="RefSeq" id="XP_018712356.1">
    <property type="nucleotide sequence ID" value="XM_018853855.1"/>
</dbReference>
<evidence type="ECO:0000259" key="4">
    <source>
        <dbReference type="PROSITE" id="PS50048"/>
    </source>
</evidence>
<dbReference type="PROSITE" id="PS50048">
    <property type="entry name" value="ZN2_CY6_FUNGAL_2"/>
    <property type="match status" value="1"/>
</dbReference>
<dbReference type="InterPro" id="IPR036864">
    <property type="entry name" value="Zn2-C6_fun-type_DNA-bd_sf"/>
</dbReference>
<dbReference type="PROSITE" id="PS00463">
    <property type="entry name" value="ZN2_CY6_FUNGAL_1"/>
    <property type="match status" value="1"/>
</dbReference>
<dbReference type="PANTHER" id="PTHR31001:SF88">
    <property type="entry name" value="TRANSCRIPTION FACTOR PDR3"/>
    <property type="match status" value="1"/>
</dbReference>
<keyword evidence="6" id="KW-1185">Reference proteome</keyword>
<dbReference type="Pfam" id="PF00172">
    <property type="entry name" value="Zn_clus"/>
    <property type="match status" value="1"/>
</dbReference>
<dbReference type="EMBL" id="LXTC01000002">
    <property type="protein sequence ID" value="OBA21860.1"/>
    <property type="molecule type" value="Genomic_DNA"/>
</dbReference>
<dbReference type="SUPFAM" id="SSF57701">
    <property type="entry name" value="Zn2/Cys6 DNA-binding domain"/>
    <property type="match status" value="1"/>
</dbReference>
<dbReference type="InterPro" id="IPR001138">
    <property type="entry name" value="Zn2Cys6_DnaBD"/>
</dbReference>
<feature type="region of interest" description="Disordered" evidence="3">
    <location>
        <begin position="151"/>
        <end position="202"/>
    </location>
</feature>
<gene>
    <name evidence="5" type="ORF">METBIDRAFT_10783</name>
</gene>
<evidence type="ECO:0000256" key="2">
    <source>
        <dbReference type="ARBA" id="ARBA00023242"/>
    </source>
</evidence>
<evidence type="ECO:0000313" key="6">
    <source>
        <dbReference type="Proteomes" id="UP000092555"/>
    </source>
</evidence>
<dbReference type="STRING" id="869754.A0A1A0HD07"/>
<evidence type="ECO:0000256" key="3">
    <source>
        <dbReference type="SAM" id="MobiDB-lite"/>
    </source>
</evidence>
<proteinExistence type="predicted"/>